<dbReference type="Proteomes" id="UP000325440">
    <property type="component" value="Unassembled WGS sequence"/>
</dbReference>
<dbReference type="EMBL" id="CABPRJ010000026">
    <property type="protein sequence ID" value="VVC26151.1"/>
    <property type="molecule type" value="Genomic_DNA"/>
</dbReference>
<name>A0A5E4M3M1_9HEMI</name>
<gene>
    <name evidence="1" type="ORF">CINCED_3A012484</name>
</gene>
<evidence type="ECO:0000313" key="2">
    <source>
        <dbReference type="Proteomes" id="UP000325440"/>
    </source>
</evidence>
<accession>A0A5E4M3M1</accession>
<protein>
    <submittedName>
        <fullName evidence="1">Uncharacterized protein</fullName>
    </submittedName>
</protein>
<proteinExistence type="predicted"/>
<organism evidence="1 2">
    <name type="scientific">Cinara cedri</name>
    <dbReference type="NCBI Taxonomy" id="506608"/>
    <lineage>
        <taxon>Eukaryota</taxon>
        <taxon>Metazoa</taxon>
        <taxon>Ecdysozoa</taxon>
        <taxon>Arthropoda</taxon>
        <taxon>Hexapoda</taxon>
        <taxon>Insecta</taxon>
        <taxon>Pterygota</taxon>
        <taxon>Neoptera</taxon>
        <taxon>Paraneoptera</taxon>
        <taxon>Hemiptera</taxon>
        <taxon>Sternorrhyncha</taxon>
        <taxon>Aphidomorpha</taxon>
        <taxon>Aphidoidea</taxon>
        <taxon>Aphididae</taxon>
        <taxon>Lachninae</taxon>
        <taxon>Cinara</taxon>
    </lineage>
</organism>
<dbReference type="AlphaFoldDB" id="A0A5E4M3M1"/>
<sequence>MIEISHVYFSNIFSGFSESIGYRIVAINFLLLPHKFKFQLEYRMEKEKFPSLIDSETVTWEKWIDSLNGIKEGKKTRANLLEWAGHAWTPNGMVKNIMTSTIQGKRPRGRPRQRWVDAVKSDLEKRALGST</sequence>
<keyword evidence="2" id="KW-1185">Reference proteome</keyword>
<evidence type="ECO:0000313" key="1">
    <source>
        <dbReference type="EMBL" id="VVC26151.1"/>
    </source>
</evidence>
<reference evidence="1 2" key="1">
    <citation type="submission" date="2019-08" db="EMBL/GenBank/DDBJ databases">
        <authorList>
            <person name="Alioto T."/>
            <person name="Alioto T."/>
            <person name="Gomez Garrido J."/>
        </authorList>
    </citation>
    <scope>NUCLEOTIDE SEQUENCE [LARGE SCALE GENOMIC DNA]</scope>
</reference>